<dbReference type="SMART" id="SM01092">
    <property type="entry name" value="CO_deh_flav_C"/>
    <property type="match status" value="1"/>
</dbReference>
<dbReference type="Gene3D" id="1.10.150.120">
    <property type="entry name" value="[2Fe-2S]-binding domain"/>
    <property type="match status" value="1"/>
</dbReference>
<dbReference type="SMART" id="SM01008">
    <property type="entry name" value="Ald_Xan_dh_C"/>
    <property type="match status" value="1"/>
</dbReference>
<keyword evidence="6" id="KW-0560">Oxidoreductase</keyword>
<dbReference type="SUPFAM" id="SSF54292">
    <property type="entry name" value="2Fe-2S ferredoxin-like"/>
    <property type="match status" value="1"/>
</dbReference>
<keyword evidence="11" id="KW-0274">FAD</keyword>
<evidence type="ECO:0000256" key="12">
    <source>
        <dbReference type="PIRSR" id="PIRSR000127-3"/>
    </source>
</evidence>
<keyword evidence="15" id="KW-1185">Reference proteome</keyword>
<feature type="binding site" evidence="12">
    <location>
        <position position="833"/>
    </location>
    <ligand>
        <name>Mo-molybdopterin</name>
        <dbReference type="ChEBI" id="CHEBI:71302"/>
    </ligand>
    <ligandPart>
        <name>Mo</name>
        <dbReference type="ChEBI" id="CHEBI:28685"/>
    </ligandPart>
</feature>
<dbReference type="InterPro" id="IPR046867">
    <property type="entry name" value="AldOxase/xan_DH_MoCoBD2"/>
</dbReference>
<dbReference type="PROSITE" id="PS51387">
    <property type="entry name" value="FAD_PCMH"/>
    <property type="match status" value="1"/>
</dbReference>
<gene>
    <name evidence="14" type="ORF">LUZ61_010970</name>
</gene>
<feature type="binding site" evidence="12">
    <location>
        <position position="213"/>
    </location>
    <ligand>
        <name>[2Fe-2S] cluster</name>
        <dbReference type="ChEBI" id="CHEBI:190135"/>
        <label>2</label>
    </ligand>
</feature>
<evidence type="ECO:0000256" key="10">
    <source>
        <dbReference type="PIRSR" id="PIRSR000127-1"/>
    </source>
</evidence>
<feature type="binding site" evidence="12">
    <location>
        <position position="951"/>
    </location>
    <ligand>
        <name>Mo-molybdopterin</name>
        <dbReference type="ChEBI" id="CHEBI:71302"/>
    </ligand>
    <ligandPart>
        <name>Mo</name>
        <dbReference type="ChEBI" id="CHEBI:28685"/>
    </ligandPart>
</feature>
<keyword evidence="7 12" id="KW-0408">Iron</keyword>
<protein>
    <recommendedName>
        <fullName evidence="13">FAD-binding PCMH-type domain-containing protein</fullName>
    </recommendedName>
</protein>
<feature type="binding site" evidence="12">
    <location>
        <position position="1124"/>
    </location>
    <ligand>
        <name>Mo-molybdopterin</name>
        <dbReference type="ChEBI" id="CHEBI:71302"/>
    </ligand>
    <ligandPart>
        <name>Mo</name>
        <dbReference type="ChEBI" id="CHEBI:28685"/>
    </ligandPart>
</feature>
<keyword evidence="5 12" id="KW-0479">Metal-binding</keyword>
<dbReference type="Gene3D" id="3.30.365.10">
    <property type="entry name" value="Aldehyde oxidase/xanthine dehydrogenase, molybdopterin binding domain"/>
    <property type="match status" value="5"/>
</dbReference>
<dbReference type="InterPro" id="IPR005107">
    <property type="entry name" value="CO_DH_flav_C"/>
</dbReference>
<evidence type="ECO:0000256" key="4">
    <source>
        <dbReference type="ARBA" id="ARBA00022714"/>
    </source>
</evidence>
<dbReference type="Proteomes" id="UP001210211">
    <property type="component" value="Unassembled WGS sequence"/>
</dbReference>
<dbReference type="InterPro" id="IPR016166">
    <property type="entry name" value="FAD-bd_PCMH"/>
</dbReference>
<dbReference type="PIRSF" id="PIRSF000127">
    <property type="entry name" value="Xanthine_DH"/>
    <property type="match status" value="1"/>
</dbReference>
<dbReference type="GO" id="GO:0071949">
    <property type="term" value="F:FAD binding"/>
    <property type="evidence" value="ECO:0007669"/>
    <property type="project" value="InterPro"/>
</dbReference>
<feature type="binding site" evidence="12">
    <location>
        <position position="215"/>
    </location>
    <ligand>
        <name>[2Fe-2S] cluster</name>
        <dbReference type="ChEBI" id="CHEBI:190135"/>
        <label>2</label>
    </ligand>
</feature>
<keyword evidence="8 12" id="KW-0411">Iron-sulfur</keyword>
<dbReference type="SUPFAM" id="SSF56176">
    <property type="entry name" value="FAD-binding/transporter-associated domain-like"/>
    <property type="match status" value="1"/>
</dbReference>
<feature type="binding site" evidence="11">
    <location>
        <position position="477"/>
    </location>
    <ligand>
        <name>FAD</name>
        <dbReference type="ChEBI" id="CHEBI:57692"/>
    </ligand>
</feature>
<organism evidence="14 15">
    <name type="scientific">Rhynchospora tenuis</name>
    <dbReference type="NCBI Taxonomy" id="198213"/>
    <lineage>
        <taxon>Eukaryota</taxon>
        <taxon>Viridiplantae</taxon>
        <taxon>Streptophyta</taxon>
        <taxon>Embryophyta</taxon>
        <taxon>Tracheophyta</taxon>
        <taxon>Spermatophyta</taxon>
        <taxon>Magnoliopsida</taxon>
        <taxon>Liliopsida</taxon>
        <taxon>Poales</taxon>
        <taxon>Cyperaceae</taxon>
        <taxon>Cyperoideae</taxon>
        <taxon>Rhynchosporeae</taxon>
        <taxon>Rhynchospora</taxon>
    </lineage>
</organism>
<dbReference type="InterPro" id="IPR016169">
    <property type="entry name" value="FAD-bd_PCMH_sub2"/>
</dbReference>
<dbReference type="SUPFAM" id="SSF54665">
    <property type="entry name" value="CO dehydrogenase molybdoprotein N-domain-like"/>
    <property type="match status" value="1"/>
</dbReference>
<feature type="binding site" evidence="12">
    <location>
        <position position="100"/>
    </location>
    <ligand>
        <name>[2Fe-2S] cluster</name>
        <dbReference type="ChEBI" id="CHEBI:190135"/>
        <label>1</label>
    </ligand>
</feature>
<dbReference type="InterPro" id="IPR036856">
    <property type="entry name" value="Ald_Oxase/Xan_DH_a/b_sf"/>
</dbReference>
<comment type="cofactor">
    <cofactor evidence="9">
        <name>[2Fe-2S] cluster</name>
        <dbReference type="ChEBI" id="CHEBI:190135"/>
    </cofactor>
</comment>
<evidence type="ECO:0000313" key="14">
    <source>
        <dbReference type="EMBL" id="KAJ3707265.1"/>
    </source>
</evidence>
<dbReference type="SUPFAM" id="SSF55447">
    <property type="entry name" value="CO dehydrogenase flavoprotein C-terminal domain-like"/>
    <property type="match status" value="1"/>
</dbReference>
<dbReference type="InterPro" id="IPR036318">
    <property type="entry name" value="FAD-bd_PCMH-like_sf"/>
</dbReference>
<dbReference type="InterPro" id="IPR036683">
    <property type="entry name" value="CO_DH_flav_C_dom_sf"/>
</dbReference>
<dbReference type="FunFam" id="1.10.150.120:FF:000006">
    <property type="entry name" value="Aldehyde oxidase"/>
    <property type="match status" value="1"/>
</dbReference>
<comment type="cofactor">
    <cofactor evidence="1 11">
        <name>FAD</name>
        <dbReference type="ChEBI" id="CHEBI:57692"/>
    </cofactor>
</comment>
<dbReference type="EMBL" id="JAMRDG010000001">
    <property type="protein sequence ID" value="KAJ3707265.1"/>
    <property type="molecule type" value="Genomic_DNA"/>
</dbReference>
<keyword evidence="11" id="KW-0285">Flavoprotein</keyword>
<proteinExistence type="inferred from homology"/>
<feature type="binding site" evidence="11">
    <location>
        <position position="417"/>
    </location>
    <ligand>
        <name>FAD</name>
        <dbReference type="ChEBI" id="CHEBI:57692"/>
    </ligand>
</feature>
<dbReference type="FunFam" id="3.30.390.50:FF:000003">
    <property type="entry name" value="Aldehyde oxidase1"/>
    <property type="match status" value="1"/>
</dbReference>
<feature type="binding site" evidence="12">
    <location>
        <position position="125"/>
    </location>
    <ligand>
        <name>[2Fe-2S] cluster</name>
        <dbReference type="ChEBI" id="CHEBI:190135"/>
        <label>1</label>
    </ligand>
</feature>
<dbReference type="InterPro" id="IPR036884">
    <property type="entry name" value="2Fe-2S-bd_dom_sf"/>
</dbReference>
<evidence type="ECO:0000256" key="5">
    <source>
        <dbReference type="ARBA" id="ARBA00022723"/>
    </source>
</evidence>
<dbReference type="InterPro" id="IPR037165">
    <property type="entry name" value="AldOxase/xan_DH_Mopterin-bd_sf"/>
</dbReference>
<dbReference type="InterPro" id="IPR002346">
    <property type="entry name" value="Mopterin_DH_FAD-bd"/>
</dbReference>
<dbReference type="SUPFAM" id="SSF47741">
    <property type="entry name" value="CO dehydrogenase ISP C-domain like"/>
    <property type="match status" value="1"/>
</dbReference>
<dbReference type="InterPro" id="IPR016208">
    <property type="entry name" value="Ald_Oxase/xanthine_DH-like"/>
</dbReference>
<dbReference type="Gene3D" id="3.30.465.10">
    <property type="match status" value="1"/>
</dbReference>
<dbReference type="InterPro" id="IPR000674">
    <property type="entry name" value="Ald_Oxase/Xan_DH_a/b"/>
</dbReference>
<sequence length="1365" mass="148911">MGYIKPIGESDNLRPRKRGAAMIRSMFFWVEPELGPLELVESTRSFDCSTAPIPFLHSLSRELIAIFQIVSPFLGFSFSSTIQSSEWLCVYPLFFTLGGCGACVVLLSKYDPATDEVTDFSASSCLTLLGSINYCSVTTTEGLGNAKDGYHSIQKRIAGFHASQCGFCTPGMCMSLFSSLVNADKDASRPEPPKGFSKITVSEAEKAIVGNLCRCTGYRPLVDACKSFAADVDLEDLGLNTFWKKGNKDDSARNLPNYSTGDVCTFPEFLKSEVKSSVSTSHSHKPETIEYGWYRPKSIEHLHILLNSESFSTGNVKLVVGNTSSGVYKDQDLYDKYIDLRGIPELSIIKRTNDGVEFGSGVTISRAIEVLREEKVSTLVLKKIADHLNKVASPFVRNIASVGGNLMLAQRKQFESDIATILLAAGSKISVLEGLERVTLTLEEFLDRPPCADRTILMSIFFPSWASYNNILFETYRASPRPLGNAVSYVNSAFLAQTLIDEETGDVVVENIQLAFGAFGMEHAIRARKVEDFLKGKIVTSSVILEAIRFLKEGIVPKNSTSHAEYRVSLAVGFLFKFLSPLAKGLSEPGKIVHVELKNGQSHMESKNSDDIPIASRQEILLNSEYSPVGEPIKKAGAELQASGEAVYVDDIPTPKDCLHGAFIYSSKPLAYVKEINFKSSMASTKVISLITAKDIPKGGENVGFAWYFGAEPIFADSLAEYAGQPLGLVIAETQKYANLAAKQAVIEYSTDNLEPPILSVEDAIERNSFFQIPPMFYPKQIGDFSKGMAEADKKIESGEVKLASQYYFYMEPQTVLAVPDEDNCMTVYAASQWPEGAQAHVAKALGIPFHNVRVITRRAGGSFGAKAFRAMPVITACAVAAHKLRRPVKVYLDRQTDMVMIGGRHPTKANYTVGFKSDGKITSLHLDLRLNAGISEDVCKTNNTSKSAMRAPGDVQGSFIAEAIVEHVASVLSLDTNAVRRKNLHDHESLKVFFQESAGEASTYTLPTLFDRLASTPSYEARAKMVKHFNFENKWKKRGISCVPITYKVRTKQSPGKVSVLNDGSIVVEVGGIEIGQGLWTKVKQMAAFGLKELAEGSEDLLEKVRVVQADSLSLIQGGTTGGSTTSESSCAAVQLACNTLVERLKPLKDKMKEEKGVVPWAALIGQASAQGVNLSASSLYVPEPSTFRYINYGAAISEVEIDLLTGATTILRSDLAYDCGKSLNPAVDLGQVEGGFIHGVGFFLYEEFLTNSDGLTVSDSTWNYKIPTVDTIPKEFNVEFLNSPHNTNRVLSSKASGEPPLLLASAVHCALREAIRAARTDFASYVGSKGSPLTFQMDVPTTMPMVKELCGLDIVEKYLKSLA</sequence>
<feature type="binding site" evidence="12">
    <location>
        <position position="103"/>
    </location>
    <ligand>
        <name>[2Fe-2S] cluster</name>
        <dbReference type="ChEBI" id="CHEBI:190135"/>
        <label>1</label>
    </ligand>
</feature>
<feature type="binding site" evidence="11">
    <location>
        <position position="457"/>
    </location>
    <ligand>
        <name>FAD</name>
        <dbReference type="ChEBI" id="CHEBI:57692"/>
    </ligand>
</feature>
<evidence type="ECO:0000256" key="6">
    <source>
        <dbReference type="ARBA" id="ARBA00023002"/>
    </source>
</evidence>
<comment type="caution">
    <text evidence="14">The sequence shown here is derived from an EMBL/GenBank/DDBJ whole genome shotgun (WGS) entry which is preliminary data.</text>
</comment>
<evidence type="ECO:0000256" key="3">
    <source>
        <dbReference type="ARBA" id="ARBA00022505"/>
    </source>
</evidence>
<dbReference type="GO" id="GO:0005506">
    <property type="term" value="F:iron ion binding"/>
    <property type="evidence" value="ECO:0007669"/>
    <property type="project" value="InterPro"/>
</dbReference>
<dbReference type="Gene3D" id="3.90.1170.50">
    <property type="entry name" value="Aldehyde oxidase/xanthine dehydrogenase, a/b hammerhead"/>
    <property type="match status" value="1"/>
</dbReference>
<evidence type="ECO:0000256" key="1">
    <source>
        <dbReference type="ARBA" id="ARBA00001974"/>
    </source>
</evidence>
<dbReference type="Pfam" id="PF03450">
    <property type="entry name" value="CO_deh_flav_C"/>
    <property type="match status" value="1"/>
</dbReference>
<accession>A0AAD6A098</accession>
<comment type="similarity">
    <text evidence="2">Belongs to the xanthine dehydrogenase family.</text>
</comment>
<dbReference type="SUPFAM" id="SSF56003">
    <property type="entry name" value="Molybdenum cofactor-binding domain"/>
    <property type="match status" value="1"/>
</dbReference>
<dbReference type="InterPro" id="IPR036010">
    <property type="entry name" value="2Fe-2S_ferredoxin-like_sf"/>
</dbReference>
<evidence type="ECO:0000256" key="9">
    <source>
        <dbReference type="ARBA" id="ARBA00034078"/>
    </source>
</evidence>
<comment type="cofactor">
    <cofactor evidence="12">
        <name>[2Fe-2S] cluster</name>
        <dbReference type="ChEBI" id="CHEBI:190135"/>
    </cofactor>
    <text evidence="12">Binds 2 [2Fe-2S] clusters.</text>
</comment>
<dbReference type="FunFam" id="3.30.365.10:FF:000001">
    <property type="entry name" value="Xanthine dehydrogenase oxidase"/>
    <property type="match status" value="1"/>
</dbReference>
<dbReference type="Pfam" id="PF20256">
    <property type="entry name" value="MoCoBD_2"/>
    <property type="match status" value="1"/>
</dbReference>
<dbReference type="GO" id="GO:0051537">
    <property type="term" value="F:2 iron, 2 sulfur cluster binding"/>
    <property type="evidence" value="ECO:0007669"/>
    <property type="project" value="UniProtKB-KW"/>
</dbReference>
<feature type="domain" description="FAD-binding PCMH-type" evidence="13">
    <location>
        <begin position="286"/>
        <end position="467"/>
    </location>
</feature>
<dbReference type="InterPro" id="IPR012675">
    <property type="entry name" value="Beta-grasp_dom_sf"/>
</dbReference>
<evidence type="ECO:0000256" key="11">
    <source>
        <dbReference type="PIRSR" id="PIRSR000127-2"/>
    </source>
</evidence>
<dbReference type="Gene3D" id="3.30.43.10">
    <property type="entry name" value="Uridine Diphospho-n-acetylenolpyruvylglucosamine Reductase, domain 2"/>
    <property type="match status" value="1"/>
</dbReference>
<feature type="binding site" evidence="12">
    <location>
        <position position="168"/>
    </location>
    <ligand>
        <name>[2Fe-2S] cluster</name>
        <dbReference type="ChEBI" id="CHEBI:190135"/>
        <label>2</label>
    </ligand>
</feature>
<dbReference type="InterPro" id="IPR008274">
    <property type="entry name" value="AldOxase/xan_DH_MoCoBD1"/>
</dbReference>
<dbReference type="Gene3D" id="3.10.20.30">
    <property type="match status" value="1"/>
</dbReference>
<feature type="binding site" evidence="12">
    <location>
        <position position="165"/>
    </location>
    <ligand>
        <name>[2Fe-2S] cluster</name>
        <dbReference type="ChEBI" id="CHEBI:190135"/>
        <label>2</label>
    </ligand>
</feature>
<dbReference type="Pfam" id="PF00941">
    <property type="entry name" value="FAD_binding_5"/>
    <property type="match status" value="1"/>
</dbReference>
<keyword evidence="4 12" id="KW-0001">2Fe-2S</keyword>
<evidence type="ECO:0000256" key="2">
    <source>
        <dbReference type="ARBA" id="ARBA00006849"/>
    </source>
</evidence>
<comment type="cofactor">
    <cofactor evidence="12">
        <name>Mo-molybdopterin</name>
        <dbReference type="ChEBI" id="CHEBI:71302"/>
    </cofactor>
    <text evidence="12">Binds 1 Mo-molybdopterin (Mo-MPT) cofactor per subunit.</text>
</comment>
<evidence type="ECO:0000256" key="8">
    <source>
        <dbReference type="ARBA" id="ARBA00023014"/>
    </source>
</evidence>
<dbReference type="Gene3D" id="3.30.390.50">
    <property type="entry name" value="CO dehydrogenase flavoprotein, C-terminal domain"/>
    <property type="match status" value="1"/>
</dbReference>
<dbReference type="Pfam" id="PF01799">
    <property type="entry name" value="Fer2_2"/>
    <property type="match status" value="1"/>
</dbReference>
<dbReference type="PANTHER" id="PTHR11908">
    <property type="entry name" value="XANTHINE DEHYDROGENASE"/>
    <property type="match status" value="1"/>
</dbReference>
<evidence type="ECO:0000313" key="15">
    <source>
        <dbReference type="Proteomes" id="UP001210211"/>
    </source>
</evidence>
<reference evidence="14 15" key="1">
    <citation type="journal article" date="2022" name="Cell">
        <title>Repeat-based holocentromeres influence genome architecture and karyotype evolution.</title>
        <authorList>
            <person name="Hofstatter P.G."/>
            <person name="Thangavel G."/>
            <person name="Lux T."/>
            <person name="Neumann P."/>
            <person name="Vondrak T."/>
            <person name="Novak P."/>
            <person name="Zhang M."/>
            <person name="Costa L."/>
            <person name="Castellani M."/>
            <person name="Scott A."/>
            <person name="Toegelov H."/>
            <person name="Fuchs J."/>
            <person name="Mata-Sucre Y."/>
            <person name="Dias Y."/>
            <person name="Vanzela A.L.L."/>
            <person name="Huettel B."/>
            <person name="Almeida C.C.S."/>
            <person name="Simkova H."/>
            <person name="Souza G."/>
            <person name="Pedrosa-Harand A."/>
            <person name="Macas J."/>
            <person name="Mayer K.F.X."/>
            <person name="Houben A."/>
            <person name="Marques A."/>
        </authorList>
    </citation>
    <scope>NUCLEOTIDE SEQUENCE [LARGE SCALE GENOMIC DNA]</scope>
    <source>
        <strain evidence="14">RhyTen1mFocal</strain>
    </source>
</reference>
<name>A0AAD6A098_9POAL</name>
<evidence type="ECO:0000256" key="7">
    <source>
        <dbReference type="ARBA" id="ARBA00023004"/>
    </source>
</evidence>
<dbReference type="Pfam" id="PF02738">
    <property type="entry name" value="MoCoBD_1"/>
    <property type="match status" value="1"/>
</dbReference>
<feature type="binding site" evidence="12">
    <location>
        <position position="864"/>
    </location>
    <ligand>
        <name>Mo-molybdopterin</name>
        <dbReference type="ChEBI" id="CHEBI:71302"/>
    </ligand>
    <ligandPart>
        <name>Mo</name>
        <dbReference type="ChEBI" id="CHEBI:28685"/>
    </ligandPart>
</feature>
<dbReference type="Pfam" id="PF01315">
    <property type="entry name" value="Ald_Xan_dh_C"/>
    <property type="match status" value="1"/>
</dbReference>
<dbReference type="InterPro" id="IPR002888">
    <property type="entry name" value="2Fe-2S-bd"/>
</dbReference>
<evidence type="ECO:0000259" key="13">
    <source>
        <dbReference type="PROSITE" id="PS51387"/>
    </source>
</evidence>
<feature type="active site" description="Proton acceptor" evidence="10">
    <location>
        <position position="1300"/>
    </location>
</feature>
<keyword evidence="3 12" id="KW-0500">Molybdenum</keyword>
<dbReference type="PANTHER" id="PTHR11908:SF132">
    <property type="entry name" value="ALDEHYDE OXIDASE 1-RELATED"/>
    <property type="match status" value="1"/>
</dbReference>
<dbReference type="GO" id="GO:0016491">
    <property type="term" value="F:oxidoreductase activity"/>
    <property type="evidence" value="ECO:0007669"/>
    <property type="project" value="UniProtKB-KW"/>
</dbReference>
<feature type="binding site" evidence="11">
    <location>
        <begin position="401"/>
        <end position="405"/>
    </location>
    <ligand>
        <name>FAD</name>
        <dbReference type="ChEBI" id="CHEBI:57692"/>
    </ligand>
</feature>
<dbReference type="InterPro" id="IPR016167">
    <property type="entry name" value="FAD-bd_PCMH_sub1"/>
</dbReference>